<sequence>MGLILVIDPSNPQSLLKNTGKVQESKSFQSNANPSLEHEPSSAVIFKKIERENKCIKFKYIKRWRVHAGVKFMVQHPGIFSDGRSWFLMIGMLLKIWLIGLILVIDPSNPQSLLKNTGKVQESKSFQSNANPSLNHHLQSFSKKIERENKCIKFKYIKRWRVHACVKFMVQHHGSNITTNTENIKRTINN</sequence>
<evidence type="ECO:0000313" key="1">
    <source>
        <dbReference type="EMBL" id="CAF2832970.1"/>
    </source>
</evidence>
<dbReference type="Proteomes" id="UP000675881">
    <property type="component" value="Chromosome 13"/>
</dbReference>
<organism evidence="1 2">
    <name type="scientific">Lepeophtheirus salmonis</name>
    <name type="common">Salmon louse</name>
    <name type="synonym">Caligus salmonis</name>
    <dbReference type="NCBI Taxonomy" id="72036"/>
    <lineage>
        <taxon>Eukaryota</taxon>
        <taxon>Metazoa</taxon>
        <taxon>Ecdysozoa</taxon>
        <taxon>Arthropoda</taxon>
        <taxon>Crustacea</taxon>
        <taxon>Multicrustacea</taxon>
        <taxon>Hexanauplia</taxon>
        <taxon>Copepoda</taxon>
        <taxon>Siphonostomatoida</taxon>
        <taxon>Caligidae</taxon>
        <taxon>Lepeophtheirus</taxon>
    </lineage>
</organism>
<protein>
    <submittedName>
        <fullName evidence="1">(salmon louse) hypothetical protein</fullName>
    </submittedName>
</protein>
<evidence type="ECO:0000313" key="2">
    <source>
        <dbReference type="Proteomes" id="UP000675881"/>
    </source>
</evidence>
<gene>
    <name evidence="1" type="ORF">LSAA_4271</name>
</gene>
<dbReference type="AlphaFoldDB" id="A0A7R8CJ72"/>
<accession>A0A7R8CJ72</accession>
<proteinExistence type="predicted"/>
<name>A0A7R8CJ72_LEPSM</name>
<dbReference type="EMBL" id="HG994592">
    <property type="protein sequence ID" value="CAF2832970.1"/>
    <property type="molecule type" value="Genomic_DNA"/>
</dbReference>
<reference evidence="1" key="1">
    <citation type="submission" date="2021-02" db="EMBL/GenBank/DDBJ databases">
        <authorList>
            <person name="Bekaert M."/>
        </authorList>
    </citation>
    <scope>NUCLEOTIDE SEQUENCE</scope>
    <source>
        <strain evidence="1">IoA-00</strain>
    </source>
</reference>
<keyword evidence="2" id="KW-1185">Reference proteome</keyword>